<reference evidence="1" key="1">
    <citation type="submission" date="2021-06" db="EMBL/GenBank/DDBJ databases">
        <authorList>
            <person name="Kallberg Y."/>
            <person name="Tangrot J."/>
            <person name="Rosling A."/>
        </authorList>
    </citation>
    <scope>NUCLEOTIDE SEQUENCE</scope>
    <source>
        <strain evidence="1">FL966</strain>
    </source>
</reference>
<dbReference type="EMBL" id="CAJVQA010038171">
    <property type="protein sequence ID" value="CAG8810662.1"/>
    <property type="molecule type" value="Genomic_DNA"/>
</dbReference>
<dbReference type="AlphaFoldDB" id="A0A9N9K777"/>
<proteinExistence type="predicted"/>
<dbReference type="OrthoDB" id="2441331at2759"/>
<accession>A0A9N9K777</accession>
<comment type="caution">
    <text evidence="1">The sequence shown here is derived from an EMBL/GenBank/DDBJ whole genome shotgun (WGS) entry which is preliminary data.</text>
</comment>
<gene>
    <name evidence="1" type="ORF">CPELLU_LOCUS18613</name>
</gene>
<keyword evidence="2" id="KW-1185">Reference proteome</keyword>
<evidence type="ECO:0000313" key="2">
    <source>
        <dbReference type="Proteomes" id="UP000789759"/>
    </source>
</evidence>
<feature type="non-terminal residue" evidence="1">
    <location>
        <position position="252"/>
    </location>
</feature>
<name>A0A9N9K777_9GLOM</name>
<dbReference type="Proteomes" id="UP000789759">
    <property type="component" value="Unassembled WGS sequence"/>
</dbReference>
<sequence length="252" mass="29292">MSLTNLQNLALNILKETKHNAVQNIDIIELSSYKICNKKILTINFESLTILSCDHVYYKKCIEKNFLFIKENKCLITECKKTIDLIIFKQRFSKSSQSNETSVIADMLGNNLRLYSPINTLLFEGEIQKKHVREPTNKPSNKKVKKLVKKESDILEDLIKELSTEPKTQVPVIRKENVISFNDLYNNITNSEMQNEITNRDVITNYYLFGKALSEQLKHHEKTNPPYASLLLVNKEVREQIPNITDTTLWKK</sequence>
<protein>
    <submittedName>
        <fullName evidence="1">12661_t:CDS:1</fullName>
    </submittedName>
</protein>
<organism evidence="1 2">
    <name type="scientific">Cetraspora pellucida</name>
    <dbReference type="NCBI Taxonomy" id="1433469"/>
    <lineage>
        <taxon>Eukaryota</taxon>
        <taxon>Fungi</taxon>
        <taxon>Fungi incertae sedis</taxon>
        <taxon>Mucoromycota</taxon>
        <taxon>Glomeromycotina</taxon>
        <taxon>Glomeromycetes</taxon>
        <taxon>Diversisporales</taxon>
        <taxon>Gigasporaceae</taxon>
        <taxon>Cetraspora</taxon>
    </lineage>
</organism>
<evidence type="ECO:0000313" key="1">
    <source>
        <dbReference type="EMBL" id="CAG8810662.1"/>
    </source>
</evidence>